<evidence type="ECO:0000313" key="3">
    <source>
        <dbReference type="Proteomes" id="UP000076878"/>
    </source>
</evidence>
<proteinExistence type="predicted"/>
<keyword evidence="4" id="KW-1185">Reference proteome</keyword>
<organism evidence="1 3">
    <name type="scientific">Trichococcus ilyis</name>
    <dbReference type="NCBI Taxonomy" id="640938"/>
    <lineage>
        <taxon>Bacteria</taxon>
        <taxon>Bacillati</taxon>
        <taxon>Bacillota</taxon>
        <taxon>Bacilli</taxon>
        <taxon>Lactobacillales</taxon>
        <taxon>Carnobacteriaceae</taxon>
        <taxon>Trichococcus</taxon>
    </lineage>
</organism>
<protein>
    <submittedName>
        <fullName evidence="1">Uncharacterized protein</fullName>
    </submittedName>
</protein>
<evidence type="ECO:0000313" key="2">
    <source>
        <dbReference type="EMBL" id="SEJ82409.1"/>
    </source>
</evidence>
<sequence>MQTNGKSAWENIKSLFQSPNGGIKEMADWIPYIDLTAEGYLVMRDRRYQNMVQIESHDLNTLTESDKNRLIEEFSRFLTSTNFPQKYLSIRSNVDTSDQRNYWAKMYRNAKNDLQKKRILHTIEQLKFVEENATNQEYYLLFSATTIQELQRAENEIYIFGGQALGAKPVPVEKKLKILDRLMNMSSYADGEE</sequence>
<dbReference type="OrthoDB" id="2088199at2"/>
<dbReference type="EMBL" id="FJNB01000023">
    <property type="protein sequence ID" value="CZR07867.1"/>
    <property type="molecule type" value="Genomic_DNA"/>
</dbReference>
<reference evidence="2 4" key="2">
    <citation type="submission" date="2016-10" db="EMBL/GenBank/DDBJ databases">
        <authorList>
            <person name="Varghese N."/>
            <person name="Submissions S."/>
        </authorList>
    </citation>
    <scope>NUCLEOTIDE SEQUENCE [LARGE SCALE GENOMIC DNA]</scope>
    <source>
        <strain evidence="2 4">DSM 22150</strain>
    </source>
</reference>
<dbReference type="Proteomes" id="UP000076878">
    <property type="component" value="Unassembled WGS sequence"/>
</dbReference>
<name>A0A143Z5D3_9LACT</name>
<reference evidence="1 3" key="1">
    <citation type="submission" date="2016-02" db="EMBL/GenBank/DDBJ databases">
        <authorList>
            <person name="Wen L."/>
            <person name="He K."/>
            <person name="Yang H."/>
        </authorList>
    </citation>
    <scope>NUCLEOTIDE SEQUENCE [LARGE SCALE GENOMIC DNA]</scope>
    <source>
        <strain evidence="1">Trichococcus_R210</strain>
    </source>
</reference>
<dbReference type="RefSeq" id="WP_068624271.1">
    <property type="nucleotide sequence ID" value="NZ_FJNB01000023.1"/>
</dbReference>
<evidence type="ECO:0000313" key="1">
    <source>
        <dbReference type="EMBL" id="CZR07867.1"/>
    </source>
</evidence>
<dbReference type="AlphaFoldDB" id="A0A143Z5D3"/>
<gene>
    <name evidence="2" type="ORF">SAMN05216375_12920</name>
    <name evidence="1" type="ORF">TR210_2495</name>
</gene>
<evidence type="ECO:0000313" key="4">
    <source>
        <dbReference type="Proteomes" id="UP000199280"/>
    </source>
</evidence>
<dbReference type="STRING" id="640938.TR210_2495"/>
<dbReference type="EMBL" id="FNYT01000029">
    <property type="protein sequence ID" value="SEJ82409.1"/>
    <property type="molecule type" value="Genomic_DNA"/>
</dbReference>
<accession>A0A143Z5D3</accession>
<dbReference type="Proteomes" id="UP000199280">
    <property type="component" value="Unassembled WGS sequence"/>
</dbReference>